<keyword evidence="2" id="KW-0472">Membrane</keyword>
<proteinExistence type="predicted"/>
<feature type="compositionally biased region" description="Polar residues" evidence="1">
    <location>
        <begin position="107"/>
        <end position="117"/>
    </location>
</feature>
<dbReference type="GeneID" id="99767439"/>
<keyword evidence="2" id="KW-0812">Transmembrane</keyword>
<evidence type="ECO:0000313" key="3">
    <source>
        <dbReference type="EMBL" id="MBF5053326.1"/>
    </source>
</evidence>
<dbReference type="EMBL" id="ARXR01000014">
    <property type="protein sequence ID" value="MBF5053326.1"/>
    <property type="molecule type" value="Genomic_DNA"/>
</dbReference>
<evidence type="ECO:0000256" key="1">
    <source>
        <dbReference type="SAM" id="MobiDB-lite"/>
    </source>
</evidence>
<name>A0ABS0AGQ5_9GAMM</name>
<dbReference type="RefSeq" id="WP_142949897.1">
    <property type="nucleotide sequence ID" value="NZ_ARXR01000014.1"/>
</dbReference>
<feature type="region of interest" description="Disordered" evidence="1">
    <location>
        <begin position="94"/>
        <end position="117"/>
    </location>
</feature>
<keyword evidence="4" id="KW-1185">Reference proteome</keyword>
<protein>
    <submittedName>
        <fullName evidence="3">Uncharacterized protein</fullName>
    </submittedName>
</protein>
<feature type="transmembrane region" description="Helical" evidence="2">
    <location>
        <begin position="12"/>
        <end position="32"/>
    </location>
</feature>
<evidence type="ECO:0000256" key="2">
    <source>
        <dbReference type="SAM" id="Phobius"/>
    </source>
</evidence>
<accession>A0ABS0AGQ5</accession>
<gene>
    <name evidence="3" type="ORF">ISO4_01928</name>
</gene>
<evidence type="ECO:0000313" key="4">
    <source>
        <dbReference type="Proteomes" id="UP000644441"/>
    </source>
</evidence>
<sequence length="232" mass="26834">MFDWISQNKDVLNVLIGFATLMVWVVYAQLLYNGYKRQRRPRVVINRGRHKGVDALCLISNMSAESIFIQHIVARLETDQGTYFQDVTELEQNYQEGDEERERHSSGDTPSLSDSTRQGPLGAGEFVHIGAFNSVIERIAQREGLRLDQHRDDRAESEKGIVRLRSLTIQLVAIYGSDDYPIGVERRFLIRDLDEGRLLVPATWDSKRLTSRRHRKQVRQLIQDLAREEARN</sequence>
<organism evidence="3 4">
    <name type="scientific">Alloalcanivorax venustensis ISO4</name>
    <dbReference type="NCBI Taxonomy" id="1177184"/>
    <lineage>
        <taxon>Bacteria</taxon>
        <taxon>Pseudomonadati</taxon>
        <taxon>Pseudomonadota</taxon>
        <taxon>Gammaproteobacteria</taxon>
        <taxon>Oceanospirillales</taxon>
        <taxon>Alcanivoracaceae</taxon>
        <taxon>Alloalcanivorax</taxon>
    </lineage>
</organism>
<reference evidence="3 4" key="1">
    <citation type="submission" date="2012-09" db="EMBL/GenBank/DDBJ databases">
        <title>Genome Sequence of alkane-degrading Bacterium Alcanivorax venustensis ISO4.</title>
        <authorList>
            <person name="Lai Q."/>
            <person name="Shao Z."/>
        </authorList>
    </citation>
    <scope>NUCLEOTIDE SEQUENCE [LARGE SCALE GENOMIC DNA]</scope>
    <source>
        <strain evidence="3 4">ISO4</strain>
    </source>
</reference>
<comment type="caution">
    <text evidence="3">The sequence shown here is derived from an EMBL/GenBank/DDBJ whole genome shotgun (WGS) entry which is preliminary data.</text>
</comment>
<keyword evidence="2" id="KW-1133">Transmembrane helix</keyword>
<dbReference type="Proteomes" id="UP000644441">
    <property type="component" value="Unassembled WGS sequence"/>
</dbReference>